<dbReference type="STRING" id="5217.A0A4Q1BFV7"/>
<dbReference type="GO" id="GO:0071164">
    <property type="term" value="F:RNA cap trimethylguanosine synthase activity"/>
    <property type="evidence" value="ECO:0007669"/>
    <property type="project" value="TreeGrafter"/>
</dbReference>
<dbReference type="GO" id="GO:0005634">
    <property type="term" value="C:nucleus"/>
    <property type="evidence" value="ECO:0007669"/>
    <property type="project" value="TreeGrafter"/>
</dbReference>
<evidence type="ECO:0000313" key="10">
    <source>
        <dbReference type="Proteomes" id="UP000289152"/>
    </source>
</evidence>
<comment type="catalytic activity">
    <reaction evidence="5">
        <text>a 5'-end (N(2),N(7)-dimethyl 5'-triphosphoguanosine)-ribonucleoside in snRNA + S-adenosyl-L-methionine = a 5'-end (N(2),N(2),N(7)-trimethyl 5'-triphosphoguanosine)-ribonucleoside in snRNA + S-adenosyl-L-homocysteine + H(+)</text>
        <dbReference type="Rhea" id="RHEA:78479"/>
        <dbReference type="Rhea" id="RHEA-COMP:19087"/>
        <dbReference type="Rhea" id="RHEA-COMP:19089"/>
        <dbReference type="ChEBI" id="CHEBI:15378"/>
        <dbReference type="ChEBI" id="CHEBI:57856"/>
        <dbReference type="ChEBI" id="CHEBI:59789"/>
        <dbReference type="ChEBI" id="CHEBI:167623"/>
        <dbReference type="ChEBI" id="CHEBI:172880"/>
    </reaction>
    <physiologicalReaction direction="left-to-right" evidence="5">
        <dbReference type="Rhea" id="RHEA:78480"/>
    </physiologicalReaction>
</comment>
<evidence type="ECO:0000256" key="4">
    <source>
        <dbReference type="ARBA" id="ARBA00048740"/>
    </source>
</evidence>
<dbReference type="VEuPathDB" id="FungiDB:TREMEDRAFT_42923"/>
<comment type="catalytic activity">
    <reaction evidence="3">
        <text>a 5'-end (N(2),N(7)-dimethyl 5'-triphosphoguanosine)-ribonucleoside in snoRNA + S-adenosyl-L-methionine = a 5'-end (N(2),N(2),N(7)-trimethyl 5'-triphosphoguanosine)-ribonucleoside in snoRNA + S-adenosyl-L-homocysteine + H(+)</text>
        <dbReference type="Rhea" id="RHEA:78507"/>
        <dbReference type="Rhea" id="RHEA-COMP:19088"/>
        <dbReference type="Rhea" id="RHEA-COMP:19090"/>
        <dbReference type="ChEBI" id="CHEBI:15378"/>
        <dbReference type="ChEBI" id="CHEBI:57856"/>
        <dbReference type="ChEBI" id="CHEBI:59789"/>
        <dbReference type="ChEBI" id="CHEBI:167623"/>
        <dbReference type="ChEBI" id="CHEBI:172880"/>
    </reaction>
    <physiologicalReaction direction="left-to-right" evidence="3">
        <dbReference type="Rhea" id="RHEA:78508"/>
    </physiologicalReaction>
</comment>
<evidence type="ECO:0000313" key="9">
    <source>
        <dbReference type="EMBL" id="RXK35443.1"/>
    </source>
</evidence>
<dbReference type="OrthoDB" id="194443at2759"/>
<keyword evidence="10" id="KW-1185">Reference proteome</keyword>
<comment type="similarity">
    <text evidence="2">Belongs to the methyltransferase superfamily. Trimethylguanosine synthase family.</text>
</comment>
<evidence type="ECO:0000256" key="5">
    <source>
        <dbReference type="ARBA" id="ARBA00048763"/>
    </source>
</evidence>
<accession>A0A4Q1BFV7</accession>
<evidence type="ECO:0000256" key="8">
    <source>
        <dbReference type="SAM" id="MobiDB-lite"/>
    </source>
</evidence>
<comment type="caution">
    <text evidence="9">The sequence shown here is derived from an EMBL/GenBank/DDBJ whole genome shotgun (WGS) entry which is preliminary data.</text>
</comment>
<dbReference type="Gene3D" id="3.40.50.150">
    <property type="entry name" value="Vaccinia Virus protein VP39"/>
    <property type="match status" value="1"/>
</dbReference>
<protein>
    <recommendedName>
        <fullName evidence="1">Trimethylguanosine synthase</fullName>
    </recommendedName>
    <alternativeName>
        <fullName evidence="7">Cap-specific guanine-N(2) methyltransferase</fullName>
    </alternativeName>
</protein>
<comment type="catalytic activity">
    <reaction evidence="6">
        <text>a 5'-end (N(7)-methyl 5'-triphosphoguanosine)-ribonucleoside in snRNA + S-adenosyl-L-methionine = a 5'-end (N(2),N(7)-dimethyl 5'-triphosphoguanosine)-ribonucleoside in snRNA + S-adenosyl-L-homocysteine + H(+)</text>
        <dbReference type="Rhea" id="RHEA:78471"/>
        <dbReference type="Rhea" id="RHEA-COMP:19085"/>
        <dbReference type="Rhea" id="RHEA-COMP:19087"/>
        <dbReference type="ChEBI" id="CHEBI:15378"/>
        <dbReference type="ChEBI" id="CHEBI:57856"/>
        <dbReference type="ChEBI" id="CHEBI:59789"/>
        <dbReference type="ChEBI" id="CHEBI:156461"/>
        <dbReference type="ChEBI" id="CHEBI:172880"/>
    </reaction>
    <physiologicalReaction direction="left-to-right" evidence="6">
        <dbReference type="Rhea" id="RHEA:78472"/>
    </physiologicalReaction>
</comment>
<proteinExistence type="inferred from homology"/>
<evidence type="ECO:0000256" key="7">
    <source>
        <dbReference type="ARBA" id="ARBA00049790"/>
    </source>
</evidence>
<sequence>MGKRKGPSKSIFASLPLEIKQSIRSQTSLPLNGDLLAIENQAKSLLPVEGSNFLPTQPSASDDAVSEPTISHLQAGPSKLPATSPQVSDKAMSSSIMTETMERENMGQYDFTGTDYNDYRPAKKQKVIKSRRKGQKVVNGFKDHPWDCTGLIHRYTRVEQVPVELKKYWYQRHFYFPSYDQLPLLLDTTGWYSITPQPIAAHIAQRCQCDVIVDAFCGVGGNAIEFAKTCQRVIAIDNDPIRLRLARHNALHLGVADKIEFILTDFISWARCQTLQPHSPNKIDVIFLSPPWGGPDYLTFTDPLTSNPNPQSTSYPLSAILPIPGKELFELCSKITPDIAFYLPRNVDVEEVAQLASRLEVPLTDHGDSREREWVEMEEEWVGDKLKAVTAYFGGLISHD</sequence>
<gene>
    <name evidence="9" type="ORF">M231_07298</name>
</gene>
<dbReference type="InParanoid" id="A0A4Q1BFV7"/>
<feature type="compositionally biased region" description="Polar residues" evidence="8">
    <location>
        <begin position="81"/>
        <end position="90"/>
    </location>
</feature>
<comment type="catalytic activity">
    <reaction evidence="4">
        <text>a 5'-end (N(7)-methyl 5'-triphosphoguanosine)-ribonucleoside in snoRNA + S-adenosyl-L-methionine = a 5'-end (N(2),N(7)-dimethyl 5'-triphosphoguanosine)-ribonucleoside in snoRNA + S-adenosyl-L-homocysteine + H(+)</text>
        <dbReference type="Rhea" id="RHEA:78475"/>
        <dbReference type="Rhea" id="RHEA-COMP:19086"/>
        <dbReference type="Rhea" id="RHEA-COMP:19088"/>
        <dbReference type="ChEBI" id="CHEBI:15378"/>
        <dbReference type="ChEBI" id="CHEBI:57856"/>
        <dbReference type="ChEBI" id="CHEBI:59789"/>
        <dbReference type="ChEBI" id="CHEBI:156461"/>
        <dbReference type="ChEBI" id="CHEBI:172880"/>
    </reaction>
    <physiologicalReaction direction="left-to-right" evidence="4">
        <dbReference type="Rhea" id="RHEA:78476"/>
    </physiologicalReaction>
</comment>
<organism evidence="9 10">
    <name type="scientific">Tremella mesenterica</name>
    <name type="common">Jelly fungus</name>
    <dbReference type="NCBI Taxonomy" id="5217"/>
    <lineage>
        <taxon>Eukaryota</taxon>
        <taxon>Fungi</taxon>
        <taxon>Dikarya</taxon>
        <taxon>Basidiomycota</taxon>
        <taxon>Agaricomycotina</taxon>
        <taxon>Tremellomycetes</taxon>
        <taxon>Tremellales</taxon>
        <taxon>Tremellaceae</taxon>
        <taxon>Tremella</taxon>
    </lineage>
</organism>
<evidence type="ECO:0000256" key="2">
    <source>
        <dbReference type="ARBA" id="ARBA00025783"/>
    </source>
</evidence>
<dbReference type="InterPro" id="IPR029063">
    <property type="entry name" value="SAM-dependent_MTases_sf"/>
</dbReference>
<dbReference type="Pfam" id="PF09445">
    <property type="entry name" value="Methyltransf_15"/>
    <property type="match status" value="1"/>
</dbReference>
<dbReference type="FunFam" id="3.40.50.150:FF:000432">
    <property type="entry name" value="Unplaced genomic scaffold supercont2.10, whole genome shotgun sequence"/>
    <property type="match status" value="1"/>
</dbReference>
<dbReference type="AlphaFoldDB" id="A0A4Q1BFV7"/>
<name>A0A4Q1BFV7_TREME</name>
<dbReference type="InterPro" id="IPR019012">
    <property type="entry name" value="RNA_cap_Gua-N2-MeTrfase"/>
</dbReference>
<reference evidence="9 10" key="1">
    <citation type="submission" date="2016-06" db="EMBL/GenBank/DDBJ databases">
        <title>Evolution of pathogenesis and genome organization in the Tremellales.</title>
        <authorList>
            <person name="Cuomo C."/>
            <person name="Litvintseva A."/>
            <person name="Heitman J."/>
            <person name="Chen Y."/>
            <person name="Sun S."/>
            <person name="Springer D."/>
            <person name="Dromer F."/>
            <person name="Young S."/>
            <person name="Zeng Q."/>
            <person name="Chapman S."/>
            <person name="Gujja S."/>
            <person name="Saif S."/>
            <person name="Birren B."/>
        </authorList>
    </citation>
    <scope>NUCLEOTIDE SEQUENCE [LARGE SCALE GENOMIC DNA]</scope>
    <source>
        <strain evidence="9 10">ATCC 28783</strain>
    </source>
</reference>
<dbReference type="EMBL" id="SDIL01000136">
    <property type="protein sequence ID" value="RXK35443.1"/>
    <property type="molecule type" value="Genomic_DNA"/>
</dbReference>
<dbReference type="SUPFAM" id="SSF53335">
    <property type="entry name" value="S-adenosyl-L-methionine-dependent methyltransferases"/>
    <property type="match status" value="1"/>
</dbReference>
<dbReference type="PANTHER" id="PTHR14741">
    <property type="entry name" value="S-ADENOSYLMETHIONINE-DEPENDENT METHYLTRANSFERASE RELATED"/>
    <property type="match status" value="1"/>
</dbReference>
<evidence type="ECO:0000256" key="6">
    <source>
        <dbReference type="ARBA" id="ARBA00049075"/>
    </source>
</evidence>
<evidence type="ECO:0000256" key="3">
    <source>
        <dbReference type="ARBA" id="ARBA00047418"/>
    </source>
</evidence>
<dbReference type="CDD" id="cd02440">
    <property type="entry name" value="AdoMet_MTases"/>
    <property type="match status" value="1"/>
</dbReference>
<dbReference type="Proteomes" id="UP000289152">
    <property type="component" value="Unassembled WGS sequence"/>
</dbReference>
<feature type="region of interest" description="Disordered" evidence="8">
    <location>
        <begin position="49"/>
        <end position="90"/>
    </location>
</feature>
<evidence type="ECO:0000256" key="1">
    <source>
        <dbReference type="ARBA" id="ARBA00018517"/>
    </source>
</evidence>
<dbReference type="PANTHER" id="PTHR14741:SF32">
    <property type="entry name" value="TRIMETHYLGUANOSINE SYNTHASE"/>
    <property type="match status" value="1"/>
</dbReference>